<dbReference type="AlphaFoldDB" id="A0A7W3THK9"/>
<keyword evidence="6 7" id="KW-0472">Membrane</keyword>
<comment type="caution">
    <text evidence="9">The sequence shown here is derived from an EMBL/GenBank/DDBJ whole genome shotgun (WGS) entry which is preliminary data.</text>
</comment>
<gene>
    <name evidence="9" type="ORF">FNQ90_22205</name>
</gene>
<dbReference type="Pfam" id="PF09335">
    <property type="entry name" value="VTT_dom"/>
    <property type="match status" value="1"/>
</dbReference>
<proteinExistence type="inferred from homology"/>
<dbReference type="InterPro" id="IPR032816">
    <property type="entry name" value="VTT_dom"/>
</dbReference>
<comment type="similarity">
    <text evidence="2 7">Belongs to the DedA family.</text>
</comment>
<organism evidence="9 10">
    <name type="scientific">Streptomyces alkaliphilus</name>
    <dbReference type="NCBI Taxonomy" id="1472722"/>
    <lineage>
        <taxon>Bacteria</taxon>
        <taxon>Bacillati</taxon>
        <taxon>Actinomycetota</taxon>
        <taxon>Actinomycetes</taxon>
        <taxon>Kitasatosporales</taxon>
        <taxon>Streptomycetaceae</taxon>
        <taxon>Streptomyces</taxon>
    </lineage>
</organism>
<dbReference type="InterPro" id="IPR032818">
    <property type="entry name" value="DedA-like"/>
</dbReference>
<keyword evidence="4 7" id="KW-0812">Transmembrane</keyword>
<accession>A0A7W3THK9</accession>
<dbReference type="PANTHER" id="PTHR30353">
    <property type="entry name" value="INNER MEMBRANE PROTEIN DEDA-RELATED"/>
    <property type="match status" value="1"/>
</dbReference>
<keyword evidence="3 7" id="KW-1003">Cell membrane</keyword>
<sequence length="221" mass="23440">MDTGTVTSALTTVTTASGTALDTAGGLFGYPSLFLLVFIGALVPVVPTGAVVSSAAVVALHEGQPVWSSLMVLLVAAAGAFAGDGLLFVSGRRGLEAGGPSRWWHRLREQVTPELLERSRRQLERRGTTVLVLSRLVPAGRLPVLLACLIARMPLRDYLRGSVPAVLAWAVTYQLIGLVGGTLFPSTWQAVAAAVGLAMLVTVVPQTGRYLLRRRRERTKG</sequence>
<feature type="non-terminal residue" evidence="9">
    <location>
        <position position="221"/>
    </location>
</feature>
<evidence type="ECO:0000313" key="9">
    <source>
        <dbReference type="EMBL" id="MBB0246755.1"/>
    </source>
</evidence>
<comment type="subcellular location">
    <subcellularLocation>
        <location evidence="1 7">Cell membrane</location>
        <topology evidence="1 7">Multi-pass membrane protein</topology>
    </subcellularLocation>
</comment>
<dbReference type="Proteomes" id="UP000538929">
    <property type="component" value="Unassembled WGS sequence"/>
</dbReference>
<dbReference type="PANTHER" id="PTHR30353:SF0">
    <property type="entry name" value="TRANSMEMBRANE PROTEIN"/>
    <property type="match status" value="1"/>
</dbReference>
<evidence type="ECO:0000256" key="4">
    <source>
        <dbReference type="ARBA" id="ARBA00022692"/>
    </source>
</evidence>
<evidence type="ECO:0000313" key="10">
    <source>
        <dbReference type="Proteomes" id="UP000538929"/>
    </source>
</evidence>
<evidence type="ECO:0000256" key="6">
    <source>
        <dbReference type="ARBA" id="ARBA00023136"/>
    </source>
</evidence>
<dbReference type="RefSeq" id="WP_182608044.1">
    <property type="nucleotide sequence ID" value="NZ_VKHT01001094.1"/>
</dbReference>
<evidence type="ECO:0000256" key="2">
    <source>
        <dbReference type="ARBA" id="ARBA00010792"/>
    </source>
</evidence>
<evidence type="ECO:0000256" key="3">
    <source>
        <dbReference type="ARBA" id="ARBA00022475"/>
    </source>
</evidence>
<feature type="transmembrane region" description="Helical" evidence="7">
    <location>
        <begin position="190"/>
        <end position="212"/>
    </location>
</feature>
<keyword evidence="5 7" id="KW-1133">Transmembrane helix</keyword>
<reference evidence="10" key="1">
    <citation type="submission" date="2019-10" db="EMBL/GenBank/DDBJ databases">
        <title>Streptomyces sp. nov., a novel actinobacterium isolated from alkaline environment.</title>
        <authorList>
            <person name="Golinska P."/>
        </authorList>
    </citation>
    <scope>NUCLEOTIDE SEQUENCE [LARGE SCALE GENOMIC DNA]</scope>
    <source>
        <strain evidence="10">DSM 42118</strain>
    </source>
</reference>
<keyword evidence="10" id="KW-1185">Reference proteome</keyword>
<protein>
    <submittedName>
        <fullName evidence="9">DedA family protein</fullName>
    </submittedName>
</protein>
<name>A0A7W3THK9_9ACTN</name>
<feature type="domain" description="VTT" evidence="8">
    <location>
        <begin position="61"/>
        <end position="177"/>
    </location>
</feature>
<feature type="transmembrane region" description="Helical" evidence="7">
    <location>
        <begin position="70"/>
        <end position="89"/>
    </location>
</feature>
<evidence type="ECO:0000259" key="8">
    <source>
        <dbReference type="Pfam" id="PF09335"/>
    </source>
</evidence>
<feature type="transmembrane region" description="Helical" evidence="7">
    <location>
        <begin position="33"/>
        <end position="58"/>
    </location>
</feature>
<feature type="transmembrane region" description="Helical" evidence="7">
    <location>
        <begin position="163"/>
        <end position="184"/>
    </location>
</feature>
<evidence type="ECO:0000256" key="1">
    <source>
        <dbReference type="ARBA" id="ARBA00004651"/>
    </source>
</evidence>
<evidence type="ECO:0000256" key="5">
    <source>
        <dbReference type="ARBA" id="ARBA00022989"/>
    </source>
</evidence>
<dbReference type="GO" id="GO:0005886">
    <property type="term" value="C:plasma membrane"/>
    <property type="evidence" value="ECO:0007669"/>
    <property type="project" value="UniProtKB-SubCell"/>
</dbReference>
<evidence type="ECO:0000256" key="7">
    <source>
        <dbReference type="RuleBase" id="RU367016"/>
    </source>
</evidence>
<dbReference type="EMBL" id="VKHT01001094">
    <property type="protein sequence ID" value="MBB0246755.1"/>
    <property type="molecule type" value="Genomic_DNA"/>
</dbReference>